<protein>
    <submittedName>
        <fullName evidence="2">Uncharacterized protein</fullName>
    </submittedName>
</protein>
<feature type="compositionally biased region" description="Low complexity" evidence="1">
    <location>
        <begin position="420"/>
        <end position="429"/>
    </location>
</feature>
<dbReference type="AlphaFoldDB" id="A0AAW0EAQ8"/>
<dbReference type="Proteomes" id="UP001362999">
    <property type="component" value="Unassembled WGS sequence"/>
</dbReference>
<reference evidence="2 3" key="1">
    <citation type="journal article" date="2024" name="J Genomics">
        <title>Draft genome sequencing and assembly of Favolaschia claudopus CIRM-BRFM 2984 isolated from oak limbs.</title>
        <authorList>
            <person name="Navarro D."/>
            <person name="Drula E."/>
            <person name="Chaduli D."/>
            <person name="Cazenave R."/>
            <person name="Ahrendt S."/>
            <person name="Wang J."/>
            <person name="Lipzen A."/>
            <person name="Daum C."/>
            <person name="Barry K."/>
            <person name="Grigoriev I.V."/>
            <person name="Favel A."/>
            <person name="Rosso M.N."/>
            <person name="Martin F."/>
        </authorList>
    </citation>
    <scope>NUCLEOTIDE SEQUENCE [LARGE SCALE GENOMIC DNA]</scope>
    <source>
        <strain evidence="2 3">CIRM-BRFM 2984</strain>
    </source>
</reference>
<feature type="compositionally biased region" description="Low complexity" evidence="1">
    <location>
        <begin position="210"/>
        <end position="225"/>
    </location>
</feature>
<comment type="caution">
    <text evidence="2">The sequence shown here is derived from an EMBL/GenBank/DDBJ whole genome shotgun (WGS) entry which is preliminary data.</text>
</comment>
<evidence type="ECO:0000256" key="1">
    <source>
        <dbReference type="SAM" id="MobiDB-lite"/>
    </source>
</evidence>
<dbReference type="EMBL" id="JAWWNJ010000002">
    <property type="protein sequence ID" value="KAK7061376.1"/>
    <property type="molecule type" value="Genomic_DNA"/>
</dbReference>
<keyword evidence="3" id="KW-1185">Reference proteome</keyword>
<proteinExistence type="predicted"/>
<evidence type="ECO:0000313" key="2">
    <source>
        <dbReference type="EMBL" id="KAK7061376.1"/>
    </source>
</evidence>
<accession>A0AAW0EAQ8</accession>
<evidence type="ECO:0000313" key="3">
    <source>
        <dbReference type="Proteomes" id="UP001362999"/>
    </source>
</evidence>
<feature type="region of interest" description="Disordered" evidence="1">
    <location>
        <begin position="101"/>
        <end position="123"/>
    </location>
</feature>
<feature type="region of interest" description="Disordered" evidence="1">
    <location>
        <begin position="365"/>
        <end position="439"/>
    </location>
</feature>
<sequence>MPLRFSEIFLPGVCPMGPSENDRPPSRIEEAATSFTHHAPLVPMPVNTNNNVLFDTDTSLPPLLKHKLSKTKISSPLFIPNTPPQIKTPALPNCLVTKPSSAQGAHETANAKSDWQQHVKSHPPSDECLVELDASPNAKNALTSGRWRQSATSDDLPSIAFLPEIVSPVQETTIARVGSDRGENGNPGDILVRSVLSTSAPSISTFTLVASSSRPPSVSHSVAPRTAGAARESSISRHEHAPIQQRESPAPLSRPRRTFNTDAGDHLLPRERHPRASAFELDAARGLTLAGVGRLRGPPKMGVASAAAWAERVGLGLGLGIAAAAGETRLLDAKQDARARAVPNTAPTAGYVRLLEEVFGAGNALRGEGPKPEGFVSGERNAKRRKGGDEREREGTRKKKRRRVADGDRAGEEKERRSTSRSSWSSAAAVEVDPPELGQDNRAQGWIAEIQVVVKGKRQLVREDLTSLWETLHAIADMSLQEGRALGGDGPRLRECLVQLGKLEDEAVPFGDEHGVRALARRMAKHWPE</sequence>
<organism evidence="2 3">
    <name type="scientific">Favolaschia claudopus</name>
    <dbReference type="NCBI Taxonomy" id="2862362"/>
    <lineage>
        <taxon>Eukaryota</taxon>
        <taxon>Fungi</taxon>
        <taxon>Dikarya</taxon>
        <taxon>Basidiomycota</taxon>
        <taxon>Agaricomycotina</taxon>
        <taxon>Agaricomycetes</taxon>
        <taxon>Agaricomycetidae</taxon>
        <taxon>Agaricales</taxon>
        <taxon>Marasmiineae</taxon>
        <taxon>Mycenaceae</taxon>
        <taxon>Favolaschia</taxon>
    </lineage>
</organism>
<name>A0AAW0EAQ8_9AGAR</name>
<feature type="region of interest" description="Disordered" evidence="1">
    <location>
        <begin position="210"/>
        <end position="268"/>
    </location>
</feature>
<feature type="compositionally biased region" description="Basic and acidic residues" evidence="1">
    <location>
        <begin position="404"/>
        <end position="418"/>
    </location>
</feature>
<gene>
    <name evidence="2" type="ORF">R3P38DRAFT_3489279</name>
</gene>